<feature type="domain" description="MacB-like periplasmic core" evidence="9">
    <location>
        <begin position="23"/>
        <end position="236"/>
    </location>
</feature>
<evidence type="ECO:0000313" key="10">
    <source>
        <dbReference type="EMBL" id="HGF99255.1"/>
    </source>
</evidence>
<feature type="transmembrane region" description="Helical" evidence="7">
    <location>
        <begin position="317"/>
        <end position="340"/>
    </location>
</feature>
<evidence type="ECO:0000259" key="9">
    <source>
        <dbReference type="Pfam" id="PF12704"/>
    </source>
</evidence>
<keyword evidence="5 7" id="KW-0472">Membrane</keyword>
<feature type="transmembrane region" description="Helical" evidence="7">
    <location>
        <begin position="274"/>
        <end position="297"/>
    </location>
</feature>
<comment type="caution">
    <text evidence="10">The sequence shown here is derived from an EMBL/GenBank/DDBJ whole genome shotgun (WGS) entry which is preliminary data.</text>
</comment>
<feature type="domain" description="ABC3 transporter permease C-terminal" evidence="8">
    <location>
        <begin position="277"/>
        <end position="389"/>
    </location>
</feature>
<dbReference type="PANTHER" id="PTHR30572:SF4">
    <property type="entry name" value="ABC TRANSPORTER PERMEASE YTRF"/>
    <property type="match status" value="1"/>
</dbReference>
<comment type="similarity">
    <text evidence="6">Belongs to the ABC-4 integral membrane protein family.</text>
</comment>
<evidence type="ECO:0000256" key="2">
    <source>
        <dbReference type="ARBA" id="ARBA00022475"/>
    </source>
</evidence>
<organism evidence="10">
    <name type="scientific">Planktothricoides sp. SpSt-374</name>
    <dbReference type="NCBI Taxonomy" id="2282167"/>
    <lineage>
        <taxon>Bacteria</taxon>
        <taxon>Bacillati</taxon>
        <taxon>Cyanobacteriota</taxon>
        <taxon>Cyanophyceae</taxon>
        <taxon>Oscillatoriophycideae</taxon>
        <taxon>Oscillatoriales</taxon>
        <taxon>Oscillatoriaceae</taxon>
        <taxon>Planktothricoides</taxon>
    </lineage>
</organism>
<evidence type="ECO:0000256" key="7">
    <source>
        <dbReference type="SAM" id="Phobius"/>
    </source>
</evidence>
<dbReference type="InterPro" id="IPR050250">
    <property type="entry name" value="Macrolide_Exporter_MacB"/>
</dbReference>
<evidence type="ECO:0000256" key="6">
    <source>
        <dbReference type="ARBA" id="ARBA00038076"/>
    </source>
</evidence>
<dbReference type="PANTHER" id="PTHR30572">
    <property type="entry name" value="MEMBRANE COMPONENT OF TRANSPORTER-RELATED"/>
    <property type="match status" value="1"/>
</dbReference>
<dbReference type="InterPro" id="IPR003838">
    <property type="entry name" value="ABC3_permease_C"/>
</dbReference>
<dbReference type="GO" id="GO:0022857">
    <property type="term" value="F:transmembrane transporter activity"/>
    <property type="evidence" value="ECO:0007669"/>
    <property type="project" value="TreeGrafter"/>
</dbReference>
<feature type="transmembrane region" description="Helical" evidence="7">
    <location>
        <begin position="361"/>
        <end position="381"/>
    </location>
</feature>
<sequence length="396" mass="43528">MSISTIDLIRLTFLSLRGNLLRSTLTTLGVFMGVGAVSATLQVRSIGRAVIAKQLESREAPQARVFADWDPVSRSQAELRLEDLEFLRKRMVGWRGIGTSDLLWGSSVSYRDRQAQEPEVVAVSEDFLETAGRKLVAGRFFNKTDFDKFRPVVVVDEVLVENLFQGEDPLQERIYVDNRPYVVVGVVQSKQMFSWREPQGTALLPIAVYSAITGNRTIDMISIRPENMEDLVNLGEQAIKLLEQRFPGKSFRSWNNVRDIMEQQETLKMVSRSLLAVGGIALLVGGVGIANITIASVMERTAEIGLRRAIGATQRDIMLQFILEAAVLSILGGTVAIVSVHGITTIVADTFKLPYEFDRQAATFALGSALLVGIGAGFLPAMQASKLDPVKALRSG</sequence>
<dbReference type="InterPro" id="IPR025857">
    <property type="entry name" value="MacB_PCD"/>
</dbReference>
<reference evidence="10" key="1">
    <citation type="journal article" date="2020" name="mSystems">
        <title>Genome- and Community-Level Interaction Insights into Carbon Utilization and Element Cycling Functions of Hydrothermarchaeota in Hydrothermal Sediment.</title>
        <authorList>
            <person name="Zhou Z."/>
            <person name="Liu Y."/>
            <person name="Xu W."/>
            <person name="Pan J."/>
            <person name="Luo Z.H."/>
            <person name="Li M."/>
        </authorList>
    </citation>
    <scope>NUCLEOTIDE SEQUENCE [LARGE SCALE GENOMIC DNA]</scope>
    <source>
        <strain evidence="10">SpSt-374</strain>
    </source>
</reference>
<protein>
    <submittedName>
        <fullName evidence="10">ABC transporter permease</fullName>
    </submittedName>
</protein>
<dbReference type="GO" id="GO:0005886">
    <property type="term" value="C:plasma membrane"/>
    <property type="evidence" value="ECO:0007669"/>
    <property type="project" value="UniProtKB-SubCell"/>
</dbReference>
<dbReference type="Pfam" id="PF12704">
    <property type="entry name" value="MacB_PCD"/>
    <property type="match status" value="1"/>
</dbReference>
<dbReference type="Pfam" id="PF02687">
    <property type="entry name" value="FtsX"/>
    <property type="match status" value="1"/>
</dbReference>
<dbReference type="AlphaFoldDB" id="A0A7C3VP88"/>
<gene>
    <name evidence="10" type="ORF">ENR15_00900</name>
</gene>
<evidence type="ECO:0000259" key="8">
    <source>
        <dbReference type="Pfam" id="PF02687"/>
    </source>
</evidence>
<comment type="subcellular location">
    <subcellularLocation>
        <location evidence="1">Cell membrane</location>
        <topology evidence="1">Multi-pass membrane protein</topology>
    </subcellularLocation>
</comment>
<proteinExistence type="inferred from homology"/>
<evidence type="ECO:0000256" key="3">
    <source>
        <dbReference type="ARBA" id="ARBA00022692"/>
    </source>
</evidence>
<evidence type="ECO:0000256" key="1">
    <source>
        <dbReference type="ARBA" id="ARBA00004651"/>
    </source>
</evidence>
<evidence type="ECO:0000256" key="5">
    <source>
        <dbReference type="ARBA" id="ARBA00023136"/>
    </source>
</evidence>
<name>A0A7C3VP88_9CYAN</name>
<evidence type="ECO:0000256" key="4">
    <source>
        <dbReference type="ARBA" id="ARBA00022989"/>
    </source>
</evidence>
<keyword evidence="4 7" id="KW-1133">Transmembrane helix</keyword>
<dbReference type="EMBL" id="DSPX01000006">
    <property type="protein sequence ID" value="HGF99255.1"/>
    <property type="molecule type" value="Genomic_DNA"/>
</dbReference>
<keyword evidence="3 7" id="KW-0812">Transmembrane</keyword>
<keyword evidence="2" id="KW-1003">Cell membrane</keyword>
<accession>A0A7C3VP88</accession>